<protein>
    <submittedName>
        <fullName evidence="1">Uncharacterized protein</fullName>
    </submittedName>
</protein>
<dbReference type="AlphaFoldDB" id="A0A3B0WVY2"/>
<organism evidence="1">
    <name type="scientific">hydrothermal vent metagenome</name>
    <dbReference type="NCBI Taxonomy" id="652676"/>
    <lineage>
        <taxon>unclassified sequences</taxon>
        <taxon>metagenomes</taxon>
        <taxon>ecological metagenomes</taxon>
    </lineage>
</organism>
<sequence length="68" mass="7300">MTDLFVYGASGVRATMASDNNLQTAGLNLCREVRVQEGAYITYNVQVQAGCTNATLAGISYGNEYEKS</sequence>
<evidence type="ECO:0000313" key="1">
    <source>
        <dbReference type="EMBL" id="VAW59621.1"/>
    </source>
</evidence>
<gene>
    <name evidence="1" type="ORF">MNBD_GAMMA11-2253</name>
</gene>
<name>A0A3B0WVY2_9ZZZZ</name>
<reference evidence="1" key="1">
    <citation type="submission" date="2018-06" db="EMBL/GenBank/DDBJ databases">
        <authorList>
            <person name="Zhirakovskaya E."/>
        </authorList>
    </citation>
    <scope>NUCLEOTIDE SEQUENCE</scope>
</reference>
<dbReference type="EMBL" id="UOFG01000089">
    <property type="protein sequence ID" value="VAW59621.1"/>
    <property type="molecule type" value="Genomic_DNA"/>
</dbReference>
<proteinExistence type="predicted"/>
<accession>A0A3B0WVY2</accession>